<dbReference type="Pfam" id="PF08546">
    <property type="entry name" value="ApbA_C"/>
    <property type="match status" value="1"/>
</dbReference>
<evidence type="ECO:0000256" key="3">
    <source>
        <dbReference type="ARBA" id="ARBA00022857"/>
    </source>
</evidence>
<evidence type="ECO:0000256" key="4">
    <source>
        <dbReference type="ARBA" id="ARBA00023002"/>
    </source>
</evidence>
<gene>
    <name evidence="8" type="ORF">ASZ90_018856</name>
</gene>
<accession>A0A0W8E5N8</accession>
<keyword evidence="3" id="KW-0521">NADP</keyword>
<dbReference type="PROSITE" id="PS51257">
    <property type="entry name" value="PROKAR_LIPOPROTEIN"/>
    <property type="match status" value="1"/>
</dbReference>
<organism evidence="8">
    <name type="scientific">hydrocarbon metagenome</name>
    <dbReference type="NCBI Taxonomy" id="938273"/>
    <lineage>
        <taxon>unclassified sequences</taxon>
        <taxon>metagenomes</taxon>
        <taxon>ecological metagenomes</taxon>
    </lineage>
</organism>
<dbReference type="GO" id="GO:0050661">
    <property type="term" value="F:NADP binding"/>
    <property type="evidence" value="ECO:0007669"/>
    <property type="project" value="TreeGrafter"/>
</dbReference>
<dbReference type="AlphaFoldDB" id="A0A0W8E5N8"/>
<dbReference type="SUPFAM" id="SSF48179">
    <property type="entry name" value="6-phosphogluconate dehydrogenase C-terminal domain-like"/>
    <property type="match status" value="1"/>
</dbReference>
<dbReference type="GO" id="GO:0008677">
    <property type="term" value="F:2-dehydropantoate 2-reductase activity"/>
    <property type="evidence" value="ECO:0007669"/>
    <property type="project" value="UniProtKB-EC"/>
</dbReference>
<dbReference type="Pfam" id="PF02558">
    <property type="entry name" value="ApbA"/>
    <property type="match status" value="1"/>
</dbReference>
<name>A0A0W8E5N8_9ZZZZ</name>
<proteinExistence type="inferred from homology"/>
<protein>
    <recommendedName>
        <fullName evidence="2">2-dehydropantoate 2-reductase</fullName>
        <ecNumber evidence="2">1.1.1.169</ecNumber>
    </recommendedName>
    <alternativeName>
        <fullName evidence="5">Ketopantoate reductase</fullName>
    </alternativeName>
</protein>
<evidence type="ECO:0000256" key="1">
    <source>
        <dbReference type="ARBA" id="ARBA00007870"/>
    </source>
</evidence>
<dbReference type="EC" id="1.1.1.169" evidence="2"/>
<dbReference type="InterPro" id="IPR003710">
    <property type="entry name" value="ApbA"/>
</dbReference>
<dbReference type="InterPro" id="IPR013332">
    <property type="entry name" value="KPR_N"/>
</dbReference>
<dbReference type="InterPro" id="IPR013328">
    <property type="entry name" value="6PGD_dom2"/>
</dbReference>
<dbReference type="GO" id="GO:0015940">
    <property type="term" value="P:pantothenate biosynthetic process"/>
    <property type="evidence" value="ECO:0007669"/>
    <property type="project" value="InterPro"/>
</dbReference>
<comment type="similarity">
    <text evidence="1">Belongs to the ketopantoate reductase family.</text>
</comment>
<dbReference type="NCBIfam" id="TIGR00745">
    <property type="entry name" value="apbA_panE"/>
    <property type="match status" value="1"/>
</dbReference>
<dbReference type="InterPro" id="IPR036291">
    <property type="entry name" value="NAD(P)-bd_dom_sf"/>
</dbReference>
<dbReference type="InterPro" id="IPR013752">
    <property type="entry name" value="KPA_reductase"/>
</dbReference>
<dbReference type="SUPFAM" id="SSF51735">
    <property type="entry name" value="NAD(P)-binding Rossmann-fold domains"/>
    <property type="match status" value="1"/>
</dbReference>
<reference evidence="8" key="1">
    <citation type="journal article" date="2015" name="Proc. Natl. Acad. Sci. U.S.A.">
        <title>Networks of energetic and metabolic interactions define dynamics in microbial communities.</title>
        <authorList>
            <person name="Embree M."/>
            <person name="Liu J.K."/>
            <person name="Al-Bassam M.M."/>
            <person name="Zengler K."/>
        </authorList>
    </citation>
    <scope>NUCLEOTIDE SEQUENCE</scope>
</reference>
<comment type="caution">
    <text evidence="8">The sequence shown here is derived from an EMBL/GenBank/DDBJ whole genome shotgun (WGS) entry which is preliminary data.</text>
</comment>
<keyword evidence="4 8" id="KW-0560">Oxidoreductase</keyword>
<dbReference type="EMBL" id="LNQE01001870">
    <property type="protein sequence ID" value="KUG03713.1"/>
    <property type="molecule type" value="Genomic_DNA"/>
</dbReference>
<dbReference type="InterPro" id="IPR050838">
    <property type="entry name" value="Ketopantoate_reductase"/>
</dbReference>
<feature type="domain" description="Ketopantoate reductase C-terminal" evidence="7">
    <location>
        <begin position="182"/>
        <end position="309"/>
    </location>
</feature>
<dbReference type="Gene3D" id="1.10.1040.10">
    <property type="entry name" value="N-(1-d-carboxylethyl)-l-norvaline Dehydrogenase, domain 2"/>
    <property type="match status" value="1"/>
</dbReference>
<dbReference type="Gene3D" id="3.40.50.720">
    <property type="entry name" value="NAD(P)-binding Rossmann-like Domain"/>
    <property type="match status" value="1"/>
</dbReference>
<evidence type="ECO:0000313" key="8">
    <source>
        <dbReference type="EMBL" id="KUG03713.1"/>
    </source>
</evidence>
<evidence type="ECO:0000256" key="2">
    <source>
        <dbReference type="ARBA" id="ARBA00013014"/>
    </source>
</evidence>
<evidence type="ECO:0000256" key="5">
    <source>
        <dbReference type="ARBA" id="ARBA00032024"/>
    </source>
</evidence>
<dbReference type="PANTHER" id="PTHR43765:SF2">
    <property type="entry name" value="2-DEHYDROPANTOATE 2-REDUCTASE"/>
    <property type="match status" value="1"/>
</dbReference>
<dbReference type="InterPro" id="IPR008927">
    <property type="entry name" value="6-PGluconate_DH-like_C_sf"/>
</dbReference>
<feature type="domain" description="Ketopantoate reductase N-terminal" evidence="6">
    <location>
        <begin position="3"/>
        <end position="151"/>
    </location>
</feature>
<dbReference type="GO" id="GO:0005737">
    <property type="term" value="C:cytoplasm"/>
    <property type="evidence" value="ECO:0007669"/>
    <property type="project" value="TreeGrafter"/>
</dbReference>
<sequence>MKVLVFGLGALGTVYSCLLKQQGHEITGVDHEPVVRAIQENGVQVNGIWGDHKAVLDQVVCSLDEVKGQEFDLMIVSVKAYETDEVARQLSNIISDKTYVMLAQNGYGNFETASKYIPAYQIILGRVIFGSETINAGKARVTVIADDVILGSPDKLIDMEVLQQYAAIFSQAGIPTRSSDEIMRYVWGKIIYNSALNPLGAILEVPYGKLAEVTYSKDLMDQVIEEIFTVLKAVGQATMWENAAAYRRDFYAQLVPATAAHHASMLQDIQRGRKTEIDSLNGAVVELGKKHGIDTPVNKYITLMLKAKETMLT</sequence>
<evidence type="ECO:0000259" key="6">
    <source>
        <dbReference type="Pfam" id="PF02558"/>
    </source>
</evidence>
<evidence type="ECO:0000259" key="7">
    <source>
        <dbReference type="Pfam" id="PF08546"/>
    </source>
</evidence>
<dbReference type="PANTHER" id="PTHR43765">
    <property type="entry name" value="2-DEHYDROPANTOATE 2-REDUCTASE-RELATED"/>
    <property type="match status" value="1"/>
</dbReference>